<dbReference type="EMBL" id="FXUV02000087">
    <property type="protein sequence ID" value="SNB84625.1"/>
    <property type="molecule type" value="Genomic_DNA"/>
</dbReference>
<accession>A0A238HGY7</accession>
<reference evidence="1" key="1">
    <citation type="submission" date="2017-05" db="EMBL/GenBank/DDBJ databases">
        <authorList>
            <person name="Song R."/>
            <person name="Chenine A.L."/>
            <person name="Ruprecht R.M."/>
        </authorList>
    </citation>
    <scope>NUCLEOTIDE SEQUENCE</scope>
    <source>
        <strain evidence="1">Kingella_eburonensis</strain>
    </source>
</reference>
<organism evidence="1">
    <name type="scientific">Kingella negevensis</name>
    <dbReference type="NCBI Taxonomy" id="1522312"/>
    <lineage>
        <taxon>Bacteria</taxon>
        <taxon>Pseudomonadati</taxon>
        <taxon>Pseudomonadota</taxon>
        <taxon>Betaproteobacteria</taxon>
        <taxon>Neisseriales</taxon>
        <taxon>Neisseriaceae</taxon>
        <taxon>Kingella</taxon>
    </lineage>
</organism>
<proteinExistence type="predicted"/>
<dbReference type="OrthoDB" id="72286at2"/>
<dbReference type="GeneID" id="83626744"/>
<dbReference type="AlphaFoldDB" id="A0A238HGY7"/>
<dbReference type="InterPro" id="IPR038125">
    <property type="entry name" value="HTHP_sf"/>
</dbReference>
<sequence length="65" mass="7416">MDSLNNSLSAKTIEDGWLIAYRLYQFGVINQLYRENEHAAQVIAQHFATVAAANNYWRNTPSISE</sequence>
<keyword evidence="3" id="KW-1185">Reference proteome</keyword>
<name>A0A238HGY7_9NEIS</name>
<dbReference type="STRING" id="1522312.GCA_900177895_00294"/>
<dbReference type="Proteomes" id="UP000215450">
    <property type="component" value="Unassembled WGS sequence"/>
</dbReference>
<reference evidence="2 3" key="2">
    <citation type="submission" date="2017-06" db="EMBL/GenBank/DDBJ databases">
        <authorList>
            <person name="Kim H.J."/>
            <person name="Triplett B.A."/>
        </authorList>
    </citation>
    <scope>NUCLEOTIDE SEQUENCE [LARGE SCALE GENOMIC DNA]</scope>
    <source>
        <strain evidence="2">Kingella_eburonensis</strain>
    </source>
</reference>
<gene>
    <name evidence="1" type="ORF">KEBURONENSIS_00290</name>
    <name evidence="2" type="ORF">KEBURONENSIS_00668</name>
</gene>
<dbReference type="EMBL" id="FXUV01000030">
    <property type="protein sequence ID" value="SMQ12714.1"/>
    <property type="molecule type" value="Genomic_DNA"/>
</dbReference>
<evidence type="ECO:0000313" key="2">
    <source>
        <dbReference type="EMBL" id="SNB84625.1"/>
    </source>
</evidence>
<evidence type="ECO:0000313" key="1">
    <source>
        <dbReference type="EMBL" id="SMQ12714.1"/>
    </source>
</evidence>
<dbReference type="Pfam" id="PF11534">
    <property type="entry name" value="HTHP"/>
    <property type="match status" value="1"/>
</dbReference>
<dbReference type="RefSeq" id="WP_032137778.1">
    <property type="nucleotide sequence ID" value="NZ_CCNJ01000066.1"/>
</dbReference>
<dbReference type="Gene3D" id="6.10.80.10">
    <property type="entry name" value="Hexameric tyrosine-coordinated heme protein (HTHP)"/>
    <property type="match status" value="1"/>
</dbReference>
<protein>
    <submittedName>
        <fullName evidence="1">Hexameric tyrosine-coordinated heme protein (HTHP)</fullName>
    </submittedName>
</protein>
<evidence type="ECO:0000313" key="3">
    <source>
        <dbReference type="Proteomes" id="UP000215450"/>
    </source>
</evidence>
<dbReference type="InterPro" id="IPR021111">
    <property type="entry name" value="Hexamer_Tyr-coord_heme_pr_HTHP"/>
</dbReference>